<reference evidence="1 2" key="1">
    <citation type="submission" date="2014-01" db="EMBL/GenBank/DDBJ databases">
        <authorList>
            <person name="Dobos K."/>
            <person name="Lenaerts A."/>
            <person name="Ordway D."/>
            <person name="DeGroote M.A."/>
            <person name="Parker T."/>
            <person name="Sizemore C."/>
            <person name="Tallon L.J."/>
            <person name="Sadzewicz L.K."/>
            <person name="Sengamalay N."/>
            <person name="Fraser C.M."/>
            <person name="Hine E."/>
            <person name="Shefchek K.A."/>
            <person name="Das S.P."/>
            <person name="Tettelin H."/>
        </authorList>
    </citation>
    <scope>NUCLEOTIDE SEQUENCE [LARGE SCALE GENOMIC DNA]</scope>
    <source>
        <strain evidence="1 2">Harvey</strain>
    </source>
</reference>
<evidence type="ECO:0000313" key="1">
    <source>
        <dbReference type="EMBL" id="EUA87974.1"/>
    </source>
</evidence>
<proteinExistence type="predicted"/>
<organism evidence="1 2">
    <name type="scientific">Mycobacterium ulcerans str. Harvey</name>
    <dbReference type="NCBI Taxonomy" id="1299332"/>
    <lineage>
        <taxon>Bacteria</taxon>
        <taxon>Bacillati</taxon>
        <taxon>Actinomycetota</taxon>
        <taxon>Actinomycetes</taxon>
        <taxon>Mycobacteriales</taxon>
        <taxon>Mycobacteriaceae</taxon>
        <taxon>Mycobacterium</taxon>
        <taxon>Mycobacterium ulcerans group</taxon>
    </lineage>
</organism>
<dbReference type="EMBL" id="JAOL01000151">
    <property type="protein sequence ID" value="EUA87974.1"/>
    <property type="molecule type" value="Genomic_DNA"/>
</dbReference>
<dbReference type="Proteomes" id="UP000020681">
    <property type="component" value="Unassembled WGS sequence"/>
</dbReference>
<gene>
    <name evidence="1" type="ORF">I551_5594</name>
</gene>
<accession>A0ABN0QT93</accession>
<evidence type="ECO:0000313" key="2">
    <source>
        <dbReference type="Proteomes" id="UP000020681"/>
    </source>
</evidence>
<protein>
    <submittedName>
        <fullName evidence="1">Uncharacterized protein</fullName>
    </submittedName>
</protein>
<keyword evidence="2" id="KW-1185">Reference proteome</keyword>
<comment type="caution">
    <text evidence="1">The sequence shown here is derived from an EMBL/GenBank/DDBJ whole genome shotgun (WGS) entry which is preliminary data.</text>
</comment>
<name>A0ABN0QT93_MYCUL</name>
<sequence>MNDLTAKAFRNAPGNHQPKALIEVGPEAGAPSTEVPPSFSPSC</sequence>